<dbReference type="InterPro" id="IPR016161">
    <property type="entry name" value="Ald_DH/histidinol_DH"/>
</dbReference>
<comment type="function">
    <text evidence="7">Catalyzes the NADPH-dependent reduction of L-glutamate 5-phosphate into L-glutamate 5-semialdehyde and phosphate. The product spontaneously undergoes cyclization to form 1-pyrroline-5-carboxylate.</text>
</comment>
<keyword evidence="3 7" id="KW-0641">Proline biosynthesis</keyword>
<evidence type="ECO:0000256" key="4">
    <source>
        <dbReference type="ARBA" id="ARBA00022857"/>
    </source>
</evidence>
<protein>
    <recommendedName>
        <fullName evidence="7">Gamma-glutamyl phosphate reductase</fullName>
        <shortName evidence="7">GPR</shortName>
        <ecNumber evidence="7">1.2.1.41</ecNumber>
    </recommendedName>
    <alternativeName>
        <fullName evidence="7">Glutamate-5-semialdehyde dehydrogenase</fullName>
    </alternativeName>
    <alternativeName>
        <fullName evidence="7">Glutamyl-gamma-semialdehyde dehydrogenase</fullName>
        <shortName evidence="7">GSA dehydrogenase</shortName>
    </alternativeName>
</protein>
<dbReference type="EC" id="1.2.1.41" evidence="7"/>
<evidence type="ECO:0000259" key="8">
    <source>
        <dbReference type="Pfam" id="PF00171"/>
    </source>
</evidence>
<evidence type="ECO:0000256" key="7">
    <source>
        <dbReference type="HAMAP-Rule" id="MF_00412"/>
    </source>
</evidence>
<dbReference type="GO" id="GO:0004350">
    <property type="term" value="F:glutamate-5-semialdehyde dehydrogenase activity"/>
    <property type="evidence" value="ECO:0007669"/>
    <property type="project" value="UniProtKB-UniRule"/>
</dbReference>
<dbReference type="InterPro" id="IPR016163">
    <property type="entry name" value="Ald_DH_C"/>
</dbReference>
<comment type="pathway">
    <text evidence="1 7">Amino-acid biosynthesis; L-proline biosynthesis; L-glutamate 5-semialdehyde from L-glutamate: step 2/2.</text>
</comment>
<accession>E0XY67</accession>
<dbReference type="HAMAP" id="MF_00412">
    <property type="entry name" value="ProA"/>
    <property type="match status" value="1"/>
</dbReference>
<dbReference type="PANTHER" id="PTHR11063:SF8">
    <property type="entry name" value="DELTA-1-PYRROLINE-5-CARBOXYLATE SYNTHASE"/>
    <property type="match status" value="1"/>
</dbReference>
<comment type="subcellular location">
    <subcellularLocation>
        <location evidence="7">Cytoplasm</location>
    </subcellularLocation>
</comment>
<evidence type="ECO:0000256" key="1">
    <source>
        <dbReference type="ARBA" id="ARBA00004985"/>
    </source>
</evidence>
<sequence length="424" mass="45799">MKTITDDLDLIGANGRKASRKLSKLSGSTKDRALIRVADELKAREKEILSANVLDYDAGRRKGLQDSSLDRLLLTTERLETIAAGVRRIAAMPDPLAETFDARMLPNGLRAGKRRVPLGVIGAIYESRPNITVDIATLCLKSGNAVILRGGREAFNSNYALAGLIRDSVAAAGMPEDAVQFVSSTDRSLVGKLLKMKDFIDLIIPRGGAELVRRVASEATMPAITGGVGVCHTYIDSRADVEMAVAIVHNAKVSRPYVCNALDTVLVHSKIAPTYLPRLATEWAKADVEMHCDRRAISILGQSKGLNVTSATDEDWGKEFLSLTAAIKIVDSMDEALYHITNYGSGHTEAIVTEDYSAAERFLDEVDSGVVLVNASTRFNDGGQFGLGAEVAISTNKMHARGPIGLKELTSYKWTVRGTGQVRD</sequence>
<keyword evidence="2 7" id="KW-0028">Amino-acid biosynthesis</keyword>
<dbReference type="NCBIfam" id="TIGR00407">
    <property type="entry name" value="proA"/>
    <property type="match status" value="1"/>
</dbReference>
<name>E0XY67_9CHLR</name>
<evidence type="ECO:0000256" key="2">
    <source>
        <dbReference type="ARBA" id="ARBA00022605"/>
    </source>
</evidence>
<dbReference type="PIRSF" id="PIRSF000151">
    <property type="entry name" value="GPR"/>
    <property type="match status" value="1"/>
</dbReference>
<evidence type="ECO:0000256" key="5">
    <source>
        <dbReference type="ARBA" id="ARBA00023002"/>
    </source>
</evidence>
<dbReference type="FunFam" id="3.40.309.10:FF:000006">
    <property type="entry name" value="Gamma-glutamyl phosphate reductase"/>
    <property type="match status" value="1"/>
</dbReference>
<organism evidence="9">
    <name type="scientific">uncultured Chloroflexi bacterium HF0500_03M05</name>
    <dbReference type="NCBI Taxonomy" id="710737"/>
    <lineage>
        <taxon>Bacteria</taxon>
        <taxon>Bacillati</taxon>
        <taxon>Chloroflexota</taxon>
        <taxon>environmental samples</taxon>
    </lineage>
</organism>
<dbReference type="CDD" id="cd07079">
    <property type="entry name" value="ALDH_F18-19_ProA-GPR"/>
    <property type="match status" value="1"/>
</dbReference>
<dbReference type="GO" id="GO:0055129">
    <property type="term" value="P:L-proline biosynthetic process"/>
    <property type="evidence" value="ECO:0007669"/>
    <property type="project" value="UniProtKB-UniRule"/>
</dbReference>
<keyword evidence="4 7" id="KW-0521">NADP</keyword>
<gene>
    <name evidence="7" type="primary">proA</name>
</gene>
<keyword evidence="7" id="KW-0963">Cytoplasm</keyword>
<dbReference type="NCBIfam" id="NF001221">
    <property type="entry name" value="PRK00197.1"/>
    <property type="match status" value="1"/>
</dbReference>
<dbReference type="InterPro" id="IPR016162">
    <property type="entry name" value="Ald_DH_N"/>
</dbReference>
<comment type="catalytic activity">
    <reaction evidence="6 7">
        <text>L-glutamate 5-semialdehyde + phosphate + NADP(+) = L-glutamyl 5-phosphate + NADPH + H(+)</text>
        <dbReference type="Rhea" id="RHEA:19541"/>
        <dbReference type="ChEBI" id="CHEBI:15378"/>
        <dbReference type="ChEBI" id="CHEBI:43474"/>
        <dbReference type="ChEBI" id="CHEBI:57783"/>
        <dbReference type="ChEBI" id="CHEBI:58066"/>
        <dbReference type="ChEBI" id="CHEBI:58274"/>
        <dbReference type="ChEBI" id="CHEBI:58349"/>
        <dbReference type="EC" id="1.2.1.41"/>
    </reaction>
</comment>
<dbReference type="GO" id="GO:0050661">
    <property type="term" value="F:NADP binding"/>
    <property type="evidence" value="ECO:0007669"/>
    <property type="project" value="InterPro"/>
</dbReference>
<dbReference type="InterPro" id="IPR015590">
    <property type="entry name" value="Aldehyde_DH_dom"/>
</dbReference>
<dbReference type="Gene3D" id="3.40.605.10">
    <property type="entry name" value="Aldehyde Dehydrogenase, Chain A, domain 1"/>
    <property type="match status" value="1"/>
</dbReference>
<evidence type="ECO:0000313" key="9">
    <source>
        <dbReference type="EMBL" id="ADI19358.1"/>
    </source>
</evidence>
<dbReference type="PANTHER" id="PTHR11063">
    <property type="entry name" value="GLUTAMATE SEMIALDEHYDE DEHYDROGENASE"/>
    <property type="match status" value="1"/>
</dbReference>
<reference evidence="9" key="1">
    <citation type="journal article" date="2011" name="Environ. Microbiol.">
        <title>Time-series analyses of Monterey Bay coastal microbial picoplankton using a 'genome proxy' microarray.</title>
        <authorList>
            <person name="Rich V.I."/>
            <person name="Pham V.D."/>
            <person name="Eppley J."/>
            <person name="Shi Y."/>
            <person name="DeLong E.F."/>
        </authorList>
    </citation>
    <scope>NUCLEOTIDE SEQUENCE</scope>
</reference>
<dbReference type="GO" id="GO:0005737">
    <property type="term" value="C:cytoplasm"/>
    <property type="evidence" value="ECO:0007669"/>
    <property type="project" value="UniProtKB-SubCell"/>
</dbReference>
<dbReference type="PROSITE" id="PS01223">
    <property type="entry name" value="PROA"/>
    <property type="match status" value="1"/>
</dbReference>
<dbReference type="SUPFAM" id="SSF53720">
    <property type="entry name" value="ALDH-like"/>
    <property type="match status" value="1"/>
</dbReference>
<dbReference type="UniPathway" id="UPA00098">
    <property type="reaction ID" value="UER00360"/>
</dbReference>
<feature type="domain" description="Aldehyde dehydrogenase" evidence="8">
    <location>
        <begin position="7"/>
        <end position="292"/>
    </location>
</feature>
<evidence type="ECO:0000256" key="6">
    <source>
        <dbReference type="ARBA" id="ARBA00049024"/>
    </source>
</evidence>
<dbReference type="InterPro" id="IPR012134">
    <property type="entry name" value="Glu-5-SA_DH"/>
</dbReference>
<dbReference type="Pfam" id="PF00171">
    <property type="entry name" value="Aldedh"/>
    <property type="match status" value="1"/>
</dbReference>
<dbReference type="InterPro" id="IPR000965">
    <property type="entry name" value="GPR_dom"/>
</dbReference>
<evidence type="ECO:0000256" key="3">
    <source>
        <dbReference type="ARBA" id="ARBA00022650"/>
    </source>
</evidence>
<dbReference type="Gene3D" id="3.40.309.10">
    <property type="entry name" value="Aldehyde Dehydrogenase, Chain A, domain 2"/>
    <property type="match status" value="1"/>
</dbReference>
<comment type="similarity">
    <text evidence="7">Belongs to the gamma-glutamyl phosphate reductase family.</text>
</comment>
<dbReference type="AlphaFoldDB" id="E0XY67"/>
<keyword evidence="5 7" id="KW-0560">Oxidoreductase</keyword>
<proteinExistence type="inferred from homology"/>
<dbReference type="EMBL" id="GU474918">
    <property type="protein sequence ID" value="ADI19358.1"/>
    <property type="molecule type" value="Genomic_DNA"/>
</dbReference>
<dbReference type="InterPro" id="IPR020593">
    <property type="entry name" value="G-glutamylP_reductase_CS"/>
</dbReference>